<evidence type="ECO:0000313" key="1">
    <source>
        <dbReference type="EMBL" id="EEC03299.1"/>
    </source>
</evidence>
<evidence type="ECO:0000313" key="2">
    <source>
        <dbReference type="EnsemblMetazoa" id="ISCW001904-PA"/>
    </source>
</evidence>
<dbReference type="EMBL" id="ABJB010286815">
    <property type="status" value="NOT_ANNOTATED_CDS"/>
    <property type="molecule type" value="Genomic_DNA"/>
</dbReference>
<dbReference type="EMBL" id="ABJB010540260">
    <property type="status" value="NOT_ANNOTATED_CDS"/>
    <property type="molecule type" value="Genomic_DNA"/>
</dbReference>
<evidence type="ECO:0000313" key="3">
    <source>
        <dbReference type="Proteomes" id="UP000001555"/>
    </source>
</evidence>
<reference evidence="2" key="2">
    <citation type="submission" date="2020-05" db="UniProtKB">
        <authorList>
            <consortium name="EnsemblMetazoa"/>
        </authorList>
    </citation>
    <scope>IDENTIFICATION</scope>
    <source>
        <strain evidence="2">wikel</strain>
    </source>
</reference>
<dbReference type="HOGENOM" id="CLU_2309047_0_0_1"/>
<proteinExistence type="predicted"/>
<sequence>MRENNLSLTALVPSLEQLLLQERELLNRALLAKDGELKHLAGVKVDLHLQLTNLVKQLELLEAEESRPHIAPSETVELTELGRIVSLDVWNCYVCSAPPI</sequence>
<dbReference type="VEuPathDB" id="VectorBase:ISCW001904"/>
<dbReference type="AlphaFoldDB" id="B7P9M7"/>
<dbReference type="VEuPathDB" id="VectorBase:ISCI001904"/>
<organism>
    <name type="scientific">Ixodes scapularis</name>
    <name type="common">Black-legged tick</name>
    <name type="synonym">Deer tick</name>
    <dbReference type="NCBI Taxonomy" id="6945"/>
    <lineage>
        <taxon>Eukaryota</taxon>
        <taxon>Metazoa</taxon>
        <taxon>Ecdysozoa</taxon>
        <taxon>Arthropoda</taxon>
        <taxon>Chelicerata</taxon>
        <taxon>Arachnida</taxon>
        <taxon>Acari</taxon>
        <taxon>Parasitiformes</taxon>
        <taxon>Ixodida</taxon>
        <taxon>Ixodoidea</taxon>
        <taxon>Ixodidae</taxon>
        <taxon>Ixodinae</taxon>
        <taxon>Ixodes</taxon>
    </lineage>
</organism>
<protein>
    <submittedName>
        <fullName evidence="1 2">Uncharacterized protein</fullName>
    </submittedName>
</protein>
<reference evidence="1 3" key="1">
    <citation type="submission" date="2008-03" db="EMBL/GenBank/DDBJ databases">
        <title>Annotation of Ixodes scapularis.</title>
        <authorList>
            <consortium name="Ixodes scapularis Genome Project Consortium"/>
            <person name="Caler E."/>
            <person name="Hannick L.I."/>
            <person name="Bidwell S."/>
            <person name="Joardar V."/>
            <person name="Thiagarajan M."/>
            <person name="Amedeo P."/>
            <person name="Galinsky K.J."/>
            <person name="Schobel S."/>
            <person name="Inman J."/>
            <person name="Hostetler J."/>
            <person name="Miller J."/>
            <person name="Hammond M."/>
            <person name="Megy K."/>
            <person name="Lawson D."/>
            <person name="Kodira C."/>
            <person name="Sutton G."/>
            <person name="Meyer J."/>
            <person name="Hill C.A."/>
            <person name="Birren B."/>
            <person name="Nene V."/>
            <person name="Collins F."/>
            <person name="Alarcon-Chaidez F."/>
            <person name="Wikel S."/>
            <person name="Strausberg R."/>
        </authorList>
    </citation>
    <scope>NUCLEOTIDE SEQUENCE [LARGE SCALE GENOMIC DNA]</scope>
    <source>
        <strain evidence="3">Wikel</strain>
        <strain evidence="1">Wikel colony</strain>
    </source>
</reference>
<accession>B7P9M7</accession>
<name>B7P9M7_IXOSC</name>
<dbReference type="PaxDb" id="6945-B7P9M7"/>
<gene>
    <name evidence="1" type="ORF">IscW_ISCW001904</name>
</gene>
<dbReference type="EnsemblMetazoa" id="ISCW001904-RA">
    <property type="protein sequence ID" value="ISCW001904-PA"/>
    <property type="gene ID" value="ISCW001904"/>
</dbReference>
<keyword evidence="3" id="KW-1185">Reference proteome</keyword>
<dbReference type="InParanoid" id="B7P9M7"/>
<dbReference type="EMBL" id="DS665307">
    <property type="protein sequence ID" value="EEC03299.1"/>
    <property type="molecule type" value="Genomic_DNA"/>
</dbReference>
<dbReference type="EMBL" id="ABJB010278518">
    <property type="status" value="NOT_ANNOTATED_CDS"/>
    <property type="molecule type" value="Genomic_DNA"/>
</dbReference>
<dbReference type="EMBL" id="ABJB010924185">
    <property type="status" value="NOT_ANNOTATED_CDS"/>
    <property type="molecule type" value="Genomic_DNA"/>
</dbReference>
<dbReference type="Proteomes" id="UP000001555">
    <property type="component" value="Unassembled WGS sequence"/>
</dbReference>